<dbReference type="InterPro" id="IPR036188">
    <property type="entry name" value="FAD/NAD-bd_sf"/>
</dbReference>
<accession>A0A239HP57</accession>
<dbReference type="Gene3D" id="3.30.9.10">
    <property type="entry name" value="D-Amino Acid Oxidase, subunit A, domain 2"/>
    <property type="match status" value="1"/>
</dbReference>
<dbReference type="NCBIfam" id="NF008726">
    <property type="entry name" value="PRK11728.1"/>
    <property type="match status" value="1"/>
</dbReference>
<dbReference type="AlphaFoldDB" id="A0A239HP57"/>
<evidence type="ECO:0000256" key="2">
    <source>
        <dbReference type="ARBA" id="ARBA00022630"/>
    </source>
</evidence>
<comment type="similarity">
    <text evidence="5">Belongs to the L2HGDH family.</text>
</comment>
<organism evidence="7 8">
    <name type="scientific">Actinomadura meyerae</name>
    <dbReference type="NCBI Taxonomy" id="240840"/>
    <lineage>
        <taxon>Bacteria</taxon>
        <taxon>Bacillati</taxon>
        <taxon>Actinomycetota</taxon>
        <taxon>Actinomycetes</taxon>
        <taxon>Streptosporangiales</taxon>
        <taxon>Thermomonosporaceae</taxon>
        <taxon>Actinomadura</taxon>
    </lineage>
</organism>
<evidence type="ECO:0000256" key="1">
    <source>
        <dbReference type="ARBA" id="ARBA00001974"/>
    </source>
</evidence>
<evidence type="ECO:0000256" key="3">
    <source>
        <dbReference type="ARBA" id="ARBA00022827"/>
    </source>
</evidence>
<evidence type="ECO:0000313" key="8">
    <source>
        <dbReference type="Proteomes" id="UP000198318"/>
    </source>
</evidence>
<comment type="cofactor">
    <cofactor evidence="1">
        <name>FAD</name>
        <dbReference type="ChEBI" id="CHEBI:57692"/>
    </cofactor>
</comment>
<dbReference type="Pfam" id="PF01266">
    <property type="entry name" value="DAO"/>
    <property type="match status" value="1"/>
</dbReference>
<dbReference type="RefSeq" id="WP_089326245.1">
    <property type="nucleotide sequence ID" value="NZ_FZOR01000010.1"/>
</dbReference>
<dbReference type="OrthoDB" id="9801699at2"/>
<proteinExistence type="inferred from homology"/>
<dbReference type="GO" id="GO:0047545">
    <property type="term" value="F:(S)-2-hydroxyglutarate dehydrogenase activity"/>
    <property type="evidence" value="ECO:0007669"/>
    <property type="project" value="TreeGrafter"/>
</dbReference>
<keyword evidence="8" id="KW-1185">Reference proteome</keyword>
<dbReference type="GO" id="GO:0005737">
    <property type="term" value="C:cytoplasm"/>
    <property type="evidence" value="ECO:0007669"/>
    <property type="project" value="TreeGrafter"/>
</dbReference>
<dbReference type="EMBL" id="FZOR01000010">
    <property type="protein sequence ID" value="SNS82981.1"/>
    <property type="molecule type" value="Genomic_DNA"/>
</dbReference>
<evidence type="ECO:0000256" key="4">
    <source>
        <dbReference type="ARBA" id="ARBA00023002"/>
    </source>
</evidence>
<evidence type="ECO:0000256" key="5">
    <source>
        <dbReference type="ARBA" id="ARBA00037941"/>
    </source>
</evidence>
<dbReference type="PANTHER" id="PTHR43104">
    <property type="entry name" value="L-2-HYDROXYGLUTARATE DEHYDROGENASE, MITOCHONDRIAL"/>
    <property type="match status" value="1"/>
</dbReference>
<dbReference type="Proteomes" id="UP000198318">
    <property type="component" value="Unassembled WGS sequence"/>
</dbReference>
<dbReference type="SUPFAM" id="SSF51905">
    <property type="entry name" value="FAD/NAD(P)-binding domain"/>
    <property type="match status" value="1"/>
</dbReference>
<evidence type="ECO:0000313" key="7">
    <source>
        <dbReference type="EMBL" id="SNS82981.1"/>
    </source>
</evidence>
<protein>
    <submittedName>
        <fullName evidence="7">L-2-hydroxyglutarate oxidase LhgO</fullName>
    </submittedName>
</protein>
<dbReference type="PANTHER" id="PTHR43104:SF2">
    <property type="entry name" value="L-2-HYDROXYGLUTARATE DEHYDROGENASE, MITOCHONDRIAL"/>
    <property type="match status" value="1"/>
</dbReference>
<keyword evidence="4" id="KW-0560">Oxidoreductase</keyword>
<reference evidence="7 8" key="1">
    <citation type="submission" date="2017-06" db="EMBL/GenBank/DDBJ databases">
        <authorList>
            <person name="Kim H.J."/>
            <person name="Triplett B.A."/>
        </authorList>
    </citation>
    <scope>NUCLEOTIDE SEQUENCE [LARGE SCALE GENOMIC DNA]</scope>
    <source>
        <strain evidence="7 8">DSM 44715</strain>
    </source>
</reference>
<gene>
    <name evidence="7" type="ORF">SAMN05443665_101069</name>
</gene>
<dbReference type="Gene3D" id="3.50.50.60">
    <property type="entry name" value="FAD/NAD(P)-binding domain"/>
    <property type="match status" value="1"/>
</dbReference>
<keyword evidence="3" id="KW-0274">FAD</keyword>
<feature type="domain" description="FAD dependent oxidoreductase" evidence="6">
    <location>
        <begin position="6"/>
        <end position="394"/>
    </location>
</feature>
<keyword evidence="2" id="KW-0285">Flavoprotein</keyword>
<dbReference type="InterPro" id="IPR006076">
    <property type="entry name" value="FAD-dep_OxRdtase"/>
</dbReference>
<name>A0A239HP57_9ACTN</name>
<sequence>MAETRVGVVGAGIIGLAIARRLAETRPGVRVTVLDKEDRVAAHQTGHNSGVAHAGLYYAPGSLKATLCRRGIGLLKEYCTDRELPYEECGKVVVAREASELAALDEIERRATANGVPGLRRLTAGGLREIEPHAAGVAALHSPTTAIADFPAVARAFAADVTAAGGEIRLGFEAVRIGRAGDRVTVASPHEKLVFDRLVVCAGLQSDRVARLAGDAPAPAIIPFRGEYYRLVPSRTDLVRGLIYPVPDPRYPFLGVHFTRRVDGGVDIGPNAVLALAREGYRRRDVRPADVWETVRWPGFRHLARRHWRTGARELYGSAVKRAFVAAARGFVPELAAADVVAAPAGVRAQAVDPDGSLVDDFRIGRVGPVVTVRNAPSPAATSSLAIAEHVVERL</sequence>
<evidence type="ECO:0000259" key="6">
    <source>
        <dbReference type="Pfam" id="PF01266"/>
    </source>
</evidence>